<proteinExistence type="predicted"/>
<dbReference type="AlphaFoldDB" id="A0A3N0X5Y6"/>
<name>A0A3N0X5Y6_9FLAO</name>
<accession>A0A3N0X5Y6</accession>
<comment type="caution">
    <text evidence="1">The sequence shown here is derived from an EMBL/GenBank/DDBJ whole genome shotgun (WGS) entry which is preliminary data.</text>
</comment>
<protein>
    <submittedName>
        <fullName evidence="1">Uncharacterized protein</fullName>
    </submittedName>
</protein>
<dbReference type="Proteomes" id="UP000267623">
    <property type="component" value="Unassembled WGS sequence"/>
</dbReference>
<sequence length="136" mass="16531">MVTLNSENLKDTGKFKLFIKSTDDKSFRIRKEVNFCNMRLNEFELYDEKTKSFDKIHLGTKDIDCFTYNDKYKKLKPNETYTYNVDIKSDFEVLRNSKFFETYNDRKYRFKISFNLDSYDRCGESNTLITDWIYKN</sequence>
<dbReference type="EMBL" id="RJTU01000067">
    <property type="protein sequence ID" value="ROI12824.1"/>
    <property type="molecule type" value="Genomic_DNA"/>
</dbReference>
<evidence type="ECO:0000313" key="2">
    <source>
        <dbReference type="Proteomes" id="UP000267623"/>
    </source>
</evidence>
<evidence type="ECO:0000313" key="1">
    <source>
        <dbReference type="EMBL" id="ROI12824.1"/>
    </source>
</evidence>
<organism evidence="1 2">
    <name type="scientific">Epilithonimonas hominis</name>
    <dbReference type="NCBI Taxonomy" id="420404"/>
    <lineage>
        <taxon>Bacteria</taxon>
        <taxon>Pseudomonadati</taxon>
        <taxon>Bacteroidota</taxon>
        <taxon>Flavobacteriia</taxon>
        <taxon>Flavobacteriales</taxon>
        <taxon>Weeksellaceae</taxon>
        <taxon>Chryseobacterium group</taxon>
        <taxon>Epilithonimonas</taxon>
    </lineage>
</organism>
<gene>
    <name evidence="1" type="ORF">EGH73_10685</name>
</gene>
<reference evidence="2" key="1">
    <citation type="submission" date="2018-11" db="EMBL/GenBank/DDBJ databases">
        <title>Proposal to divide the Flavobacteriaceae and reorganize its genera based on Amino Acid Identity values calculated from whole genome sequences.</title>
        <authorList>
            <person name="Nicholson A.C."/>
            <person name="Gulvik C.A."/>
            <person name="Whitney A.M."/>
            <person name="Humrighouse B.W."/>
            <person name="Bell M."/>
            <person name="Holmes B."/>
            <person name="Steigerwalt A."/>
            <person name="Villarma A."/>
            <person name="Sheth M."/>
            <person name="Batra D."/>
            <person name="Pryor J."/>
            <person name="Bernardet J.-F."/>
            <person name="Hugo C."/>
            <person name="Kampfer P."/>
            <person name="Newman J."/>
            <person name="Mcquiston J."/>
        </authorList>
    </citation>
    <scope>NUCLEOTIDE SEQUENCE [LARGE SCALE GENOMIC DNA]</scope>
    <source>
        <strain evidence="2">DSM 22165</strain>
    </source>
</reference>